<name>A0AAW0XC65_CHEQU</name>
<evidence type="ECO:0000256" key="1">
    <source>
        <dbReference type="SAM" id="MobiDB-lite"/>
    </source>
</evidence>
<feature type="compositionally biased region" description="Polar residues" evidence="1">
    <location>
        <begin position="149"/>
        <end position="161"/>
    </location>
</feature>
<gene>
    <name evidence="2" type="ORF">OTU49_002108</name>
</gene>
<reference evidence="2 3" key="1">
    <citation type="journal article" date="2024" name="BMC Genomics">
        <title>Genome assembly of redclaw crayfish (Cherax quadricarinatus) provides insights into its immune adaptation and hypoxia tolerance.</title>
        <authorList>
            <person name="Liu Z."/>
            <person name="Zheng J."/>
            <person name="Li H."/>
            <person name="Fang K."/>
            <person name="Wang S."/>
            <person name="He J."/>
            <person name="Zhou D."/>
            <person name="Weng S."/>
            <person name="Chi M."/>
            <person name="Gu Z."/>
            <person name="He J."/>
            <person name="Li F."/>
            <person name="Wang M."/>
        </authorList>
    </citation>
    <scope>NUCLEOTIDE SEQUENCE [LARGE SCALE GENOMIC DNA]</scope>
    <source>
        <strain evidence="2">ZL_2023a</strain>
    </source>
</reference>
<feature type="compositionally biased region" description="Polar residues" evidence="1">
    <location>
        <begin position="131"/>
        <end position="140"/>
    </location>
</feature>
<dbReference type="EMBL" id="JARKIK010000029">
    <property type="protein sequence ID" value="KAK8742093.1"/>
    <property type="molecule type" value="Genomic_DNA"/>
</dbReference>
<keyword evidence="3" id="KW-1185">Reference proteome</keyword>
<protein>
    <submittedName>
        <fullName evidence="2">Uncharacterized protein</fullName>
    </submittedName>
</protein>
<feature type="compositionally biased region" description="Basic and acidic residues" evidence="1">
    <location>
        <begin position="83"/>
        <end position="92"/>
    </location>
</feature>
<dbReference type="Proteomes" id="UP001445076">
    <property type="component" value="Unassembled WGS sequence"/>
</dbReference>
<proteinExistence type="predicted"/>
<feature type="region of interest" description="Disordered" evidence="1">
    <location>
        <begin position="73"/>
        <end position="96"/>
    </location>
</feature>
<evidence type="ECO:0000313" key="2">
    <source>
        <dbReference type="EMBL" id="KAK8742093.1"/>
    </source>
</evidence>
<feature type="region of interest" description="Disordered" evidence="1">
    <location>
        <begin position="121"/>
        <end position="161"/>
    </location>
</feature>
<dbReference type="SUPFAM" id="SSF57756">
    <property type="entry name" value="Retrovirus zinc finger-like domains"/>
    <property type="match status" value="1"/>
</dbReference>
<evidence type="ECO:0000313" key="3">
    <source>
        <dbReference type="Proteomes" id="UP001445076"/>
    </source>
</evidence>
<dbReference type="InterPro" id="IPR036875">
    <property type="entry name" value="Znf_CCHC_sf"/>
</dbReference>
<dbReference type="AlphaFoldDB" id="A0AAW0XC65"/>
<accession>A0AAW0XC65</accession>
<comment type="caution">
    <text evidence="2">The sequence shown here is derived from an EMBL/GenBank/DDBJ whole genome shotgun (WGS) entry which is preliminary data.</text>
</comment>
<dbReference type="GO" id="GO:0008270">
    <property type="term" value="F:zinc ion binding"/>
    <property type="evidence" value="ECO:0007669"/>
    <property type="project" value="InterPro"/>
</dbReference>
<dbReference type="GO" id="GO:0003676">
    <property type="term" value="F:nucleic acid binding"/>
    <property type="evidence" value="ECO:0007669"/>
    <property type="project" value="InterPro"/>
</dbReference>
<sequence>MILHEDFFNHVPKRLHSYLIGHSTSTVTETASLADRYDVTLRLTDSKILSKLTPPQRKPDDRRKNTLTFPLVRKSQSLMGEKLPSRGRDEAPKATSRWNQDPYCQYCKKIGHLQNQCFKRNKDQKDYGRTYPTQMITHSTGDSKKSSEVRLTSPPSKNHLR</sequence>
<organism evidence="2 3">
    <name type="scientific">Cherax quadricarinatus</name>
    <name type="common">Australian red claw crayfish</name>
    <dbReference type="NCBI Taxonomy" id="27406"/>
    <lineage>
        <taxon>Eukaryota</taxon>
        <taxon>Metazoa</taxon>
        <taxon>Ecdysozoa</taxon>
        <taxon>Arthropoda</taxon>
        <taxon>Crustacea</taxon>
        <taxon>Multicrustacea</taxon>
        <taxon>Malacostraca</taxon>
        <taxon>Eumalacostraca</taxon>
        <taxon>Eucarida</taxon>
        <taxon>Decapoda</taxon>
        <taxon>Pleocyemata</taxon>
        <taxon>Astacidea</taxon>
        <taxon>Parastacoidea</taxon>
        <taxon>Parastacidae</taxon>
        <taxon>Cherax</taxon>
    </lineage>
</organism>